<keyword evidence="5" id="KW-1185">Reference proteome</keyword>
<keyword evidence="1" id="KW-0677">Repeat</keyword>
<dbReference type="InterPro" id="IPR056884">
    <property type="entry name" value="NPHP3-like_N"/>
</dbReference>
<dbReference type="STRING" id="212818.A0A0D2ADH7"/>
<sequence>MFYNDKLVKNEKKKIDLSGATGLTANYAAFPKEKTSCEELQNIARSGKEKALLQKSETRKKVEGALTIISDYSLVVDVLIQHHPDITALVWGSFRFLLMIVVAELELAAALGNALADVVRVVTRCKEHLTTFEGSKNIFEAVTELFAYILKLLIKATLYFLKPTALRILIAGLTSKSIAFENLRVQIADLSLRLDREIVVSSESKHAEFRKAQTDAVKEAKAEYALQNSFREANKNVPVEISEQTMLIKQLPKEKVEEMNTRFERILRWLRYSASTKPFAQEWSAGTCRWIFESAEYKRWESEGNHTPLWVFGIPGCGKTVLAHYMVHARNDLVLGHFYQRTLQDSLTAYNLTAAVLGQIISRAYRQPDHNFRLMITRMWRLFSHYDTSKDCPLDSLWDCLGDILDLLPRYTLVVDGIDECHTEKEAVPMLKRLVTMASKANSRVVILSREHHLFKEPLQSATHIPMNLVTMMPEILRFVQLEVDKHPSLHEFQDRILAKTQDHAQGMFLWARLMLDYLKRAPTRNERLRRLKKFPQGLTPVYQQLQRETGEQLDSTELLLRHELFLTLAASVRPLQLAEVSEVIALQVGKPQVDEYDRLDDTQDTLHSLCWPFISFSDDRVKLMHESVREYLYEPMPSDLDHPENKYLIHFTRQASDAYLAAKCLTELNLEKYKSRSKIVELVRGHIYPDAPKVQDVSGLIIDDVFYEYAALNWHKHLTAVDDPEDALMQQLEDFIQGPQFITWAETMFLLKDKLDSGSVVDARAALKRWLETLPPASREQVHLEAFFQVPYKSVSSEYPKTDLNRYLILSPLADYYNWGSQSDDDYKLSYEYHTVIAEGYERILGMRVPLTLRGWTNVGIDNILQGLYHLAEDLHAHVGRIQREVLGLDNPDTWISREHEGLAMHYQTKFSEAVQALSEASEYLDRTAGPSAKYSLFCKLYLGYALDQSKKYETSHSLFEDAWKVWDSIMGPDHPATQMTRAFLGIACHKLDRLQDALGHLIPVFDSRVQTIGLRMPHAFDTGVALVYLYRDMNLPDQALARFDLMTQPDFLDFQSFERHCQASHVRALLHTDEEEFDDAEQILIKILDEAGNRPEPDRDNRETFWIRLLLANVQRRLGRPEKHVLQLFEGITRSSAQGTGIAQDTTSQLEITEKALRLTKKADLVSAIELLQSNNLTWNRPESFWITTGGPVYDTAWASVERFQVSQA</sequence>
<dbReference type="Proteomes" id="UP000054302">
    <property type="component" value="Unassembled WGS sequence"/>
</dbReference>
<feature type="domain" description="Nephrocystin 3-like N-terminal" evidence="3">
    <location>
        <begin position="286"/>
        <end position="450"/>
    </location>
</feature>
<accession>A0A0D2ADH7</accession>
<feature type="domain" description="DUF7708" evidence="2">
    <location>
        <begin position="68"/>
        <end position="203"/>
    </location>
</feature>
<evidence type="ECO:0000313" key="4">
    <source>
        <dbReference type="EMBL" id="KIV96953.1"/>
    </source>
</evidence>
<dbReference type="SUPFAM" id="SSF52540">
    <property type="entry name" value="P-loop containing nucleoside triphosphate hydrolases"/>
    <property type="match status" value="1"/>
</dbReference>
<evidence type="ECO:0000256" key="1">
    <source>
        <dbReference type="ARBA" id="ARBA00022737"/>
    </source>
</evidence>
<dbReference type="AlphaFoldDB" id="A0A0D2ADH7"/>
<proteinExistence type="predicted"/>
<dbReference type="PANTHER" id="PTHR10039:SF14">
    <property type="entry name" value="NACHT DOMAIN-CONTAINING PROTEIN"/>
    <property type="match status" value="1"/>
</dbReference>
<dbReference type="Gene3D" id="3.40.50.300">
    <property type="entry name" value="P-loop containing nucleotide triphosphate hydrolases"/>
    <property type="match status" value="1"/>
</dbReference>
<dbReference type="EMBL" id="KN847520">
    <property type="protein sequence ID" value="KIV96953.1"/>
    <property type="molecule type" value="Genomic_DNA"/>
</dbReference>
<dbReference type="InterPro" id="IPR056125">
    <property type="entry name" value="DUF7708"/>
</dbReference>
<dbReference type="RefSeq" id="XP_016228527.1">
    <property type="nucleotide sequence ID" value="XM_016364878.1"/>
</dbReference>
<dbReference type="Gene3D" id="1.25.40.10">
    <property type="entry name" value="Tetratricopeptide repeat domain"/>
    <property type="match status" value="1"/>
</dbReference>
<dbReference type="VEuPathDB" id="FungiDB:PV10_00763"/>
<protein>
    <recommendedName>
        <fullName evidence="6">NACHT domain-containing protein</fullName>
    </recommendedName>
</protein>
<dbReference type="GeneID" id="27318608"/>
<dbReference type="Pfam" id="PF24809">
    <property type="entry name" value="DUF7708"/>
    <property type="match status" value="1"/>
</dbReference>
<dbReference type="OrthoDB" id="4160321at2759"/>
<dbReference type="SUPFAM" id="SSF48452">
    <property type="entry name" value="TPR-like"/>
    <property type="match status" value="1"/>
</dbReference>
<evidence type="ECO:0000313" key="5">
    <source>
        <dbReference type="Proteomes" id="UP000054302"/>
    </source>
</evidence>
<name>A0A0D2ADH7_EXOME</name>
<evidence type="ECO:0000259" key="3">
    <source>
        <dbReference type="Pfam" id="PF24883"/>
    </source>
</evidence>
<gene>
    <name evidence="4" type="ORF">PV10_00763</name>
</gene>
<reference evidence="4 5" key="1">
    <citation type="submission" date="2015-01" db="EMBL/GenBank/DDBJ databases">
        <title>The Genome Sequence of Exophiala mesophila CBS40295.</title>
        <authorList>
            <consortium name="The Broad Institute Genomics Platform"/>
            <person name="Cuomo C."/>
            <person name="de Hoog S."/>
            <person name="Gorbushina A."/>
            <person name="Stielow B."/>
            <person name="Teixiera M."/>
            <person name="Abouelleil A."/>
            <person name="Chapman S.B."/>
            <person name="Priest M."/>
            <person name="Young S.K."/>
            <person name="Wortman J."/>
            <person name="Nusbaum C."/>
            <person name="Birren B."/>
        </authorList>
    </citation>
    <scope>NUCLEOTIDE SEQUENCE [LARGE SCALE GENOMIC DNA]</scope>
    <source>
        <strain evidence="4 5">CBS 40295</strain>
    </source>
</reference>
<dbReference type="PANTHER" id="PTHR10039">
    <property type="entry name" value="AMELOGENIN"/>
    <property type="match status" value="1"/>
</dbReference>
<dbReference type="Pfam" id="PF24883">
    <property type="entry name" value="NPHP3_N"/>
    <property type="match status" value="1"/>
</dbReference>
<evidence type="ECO:0008006" key="6">
    <source>
        <dbReference type="Google" id="ProtNLM"/>
    </source>
</evidence>
<evidence type="ECO:0000259" key="2">
    <source>
        <dbReference type="Pfam" id="PF24809"/>
    </source>
</evidence>
<dbReference type="Pfam" id="PF13374">
    <property type="entry name" value="TPR_10"/>
    <property type="match status" value="1"/>
</dbReference>
<dbReference type="OMA" id="CEWITTH"/>
<organism evidence="4 5">
    <name type="scientific">Exophiala mesophila</name>
    <name type="common">Black yeast-like fungus</name>
    <dbReference type="NCBI Taxonomy" id="212818"/>
    <lineage>
        <taxon>Eukaryota</taxon>
        <taxon>Fungi</taxon>
        <taxon>Dikarya</taxon>
        <taxon>Ascomycota</taxon>
        <taxon>Pezizomycotina</taxon>
        <taxon>Eurotiomycetes</taxon>
        <taxon>Chaetothyriomycetidae</taxon>
        <taxon>Chaetothyriales</taxon>
        <taxon>Herpotrichiellaceae</taxon>
        <taxon>Exophiala</taxon>
    </lineage>
</organism>
<dbReference type="InterPro" id="IPR027417">
    <property type="entry name" value="P-loop_NTPase"/>
</dbReference>
<dbReference type="HOGENOM" id="CLU_008416_0_0_1"/>
<dbReference type="InterPro" id="IPR011990">
    <property type="entry name" value="TPR-like_helical_dom_sf"/>
</dbReference>